<feature type="region of interest" description="Disordered" evidence="1">
    <location>
        <begin position="210"/>
        <end position="232"/>
    </location>
</feature>
<dbReference type="Proteomes" id="UP000604046">
    <property type="component" value="Unassembled WGS sequence"/>
</dbReference>
<name>A0A812R4Z6_9DINO</name>
<proteinExistence type="predicted"/>
<reference evidence="2" key="1">
    <citation type="submission" date="2021-02" db="EMBL/GenBank/DDBJ databases">
        <authorList>
            <person name="Dougan E. K."/>
            <person name="Rhodes N."/>
            <person name="Thang M."/>
            <person name="Chan C."/>
        </authorList>
    </citation>
    <scope>NUCLEOTIDE SEQUENCE</scope>
</reference>
<feature type="region of interest" description="Disordered" evidence="1">
    <location>
        <begin position="455"/>
        <end position="486"/>
    </location>
</feature>
<keyword evidence="3" id="KW-1185">Reference proteome</keyword>
<evidence type="ECO:0000313" key="3">
    <source>
        <dbReference type="Proteomes" id="UP000604046"/>
    </source>
</evidence>
<protein>
    <recommendedName>
        <fullName evidence="4">Helitron helicase-like domain-containing protein</fullName>
    </recommendedName>
</protein>
<accession>A0A812R4Z6</accession>
<organism evidence="2 3">
    <name type="scientific">Symbiodinium natans</name>
    <dbReference type="NCBI Taxonomy" id="878477"/>
    <lineage>
        <taxon>Eukaryota</taxon>
        <taxon>Sar</taxon>
        <taxon>Alveolata</taxon>
        <taxon>Dinophyceae</taxon>
        <taxon>Suessiales</taxon>
        <taxon>Symbiodiniaceae</taxon>
        <taxon>Symbiodinium</taxon>
    </lineage>
</organism>
<evidence type="ECO:0000313" key="2">
    <source>
        <dbReference type="EMBL" id="CAE7421607.1"/>
    </source>
</evidence>
<feature type="compositionally biased region" description="Acidic residues" evidence="1">
    <location>
        <begin position="461"/>
        <end position="482"/>
    </location>
</feature>
<dbReference type="AlphaFoldDB" id="A0A812R4Z6"/>
<sequence>MYVAASHKHWTKVICDPARLADACLLPQSRGYVKRLLLALAPEYQRLALERVPEEFRRYFETELAKPRICVGMDGERCTFALSARGGPAQVKGRAARCVFCRPEDLWPMCEDEAGKREVLGKLRRMSAAGRSRALEERLPLEAQAYFQEHLQGPAPKRAAGRGRRPPTVQELPALWKGALAARQAASAPASAAAKKKYREQVLADRARARRRMGQPLKRTPAGEAVENTSGLPPAKRRCLAEDFERWCVYDSWSMCDTCGFLTPRDLTQSTLTKPQKPTHASGKCPRCSAARVQPSVTVADVPEVLRELSAEAARALSPLEIDVGPIVRAEHKSGYRQKVTMIRFRWETAGIKRRIKLLQDPDMRRKARAAYDFLMASDDTPYSDFVAEHDKFLQEHPGADDLARRRRLQFIERIGVECALWPRLFWDIKMTFTHERATDPRRVIRQEHAATLEDVLNADQSDEETEDGQDNEMFSEGEEPKDDGATRHSIKRLFAALALGKLLGYAADFELLQFAYDLNLWSSIGSKKNLQLAVPMRLMLKGEAFSPHYWRGVHYALLDMVRQVGYPRIFFTIAPYEWSFPYHEWVRDEMQKMLKERLFLPAAETLHMVHVMVQAVKGLLLGRTGGQGRQQAWQSNLFHVVDEHGQARRLHFFLRLEYQDGTRKAATQDYHGSGRVHVHVVIFVRPEDVEQLRLDEVASATLPEDTDLRGYVEGSQYDRDKKSGWPVHEEATCYDREAGAWRLQHTEEDHGDVSR</sequence>
<dbReference type="OrthoDB" id="426999at2759"/>
<comment type="caution">
    <text evidence="2">The sequence shown here is derived from an EMBL/GenBank/DDBJ whole genome shotgun (WGS) entry which is preliminary data.</text>
</comment>
<gene>
    <name evidence="2" type="ORF">SNAT2548_LOCUS22936</name>
</gene>
<evidence type="ECO:0008006" key="4">
    <source>
        <dbReference type="Google" id="ProtNLM"/>
    </source>
</evidence>
<evidence type="ECO:0000256" key="1">
    <source>
        <dbReference type="SAM" id="MobiDB-lite"/>
    </source>
</evidence>
<dbReference type="EMBL" id="CAJNDS010002302">
    <property type="protein sequence ID" value="CAE7421607.1"/>
    <property type="molecule type" value="Genomic_DNA"/>
</dbReference>